<dbReference type="GO" id="GO:0006511">
    <property type="term" value="P:ubiquitin-dependent protein catabolic process"/>
    <property type="evidence" value="ECO:0007669"/>
    <property type="project" value="TreeGrafter"/>
</dbReference>
<dbReference type="GO" id="GO:0005634">
    <property type="term" value="C:nucleus"/>
    <property type="evidence" value="ECO:0007669"/>
    <property type="project" value="TreeGrafter"/>
</dbReference>
<evidence type="ECO:0000313" key="2">
    <source>
        <dbReference type="EMBL" id="KAB0338964.1"/>
    </source>
</evidence>
<evidence type="ECO:0000313" key="3">
    <source>
        <dbReference type="Proteomes" id="UP000326062"/>
    </source>
</evidence>
<dbReference type="EMBL" id="VCEB01007061">
    <property type="protein sequence ID" value="KAB0338964.1"/>
    <property type="molecule type" value="Genomic_DNA"/>
</dbReference>
<evidence type="ECO:0000259" key="1">
    <source>
        <dbReference type="PROSITE" id="PS50053"/>
    </source>
</evidence>
<name>A0A5N3UQF9_MUNRE</name>
<accession>A0A5N3UQF9</accession>
<gene>
    <name evidence="2" type="ORF">FD755_025091</name>
</gene>
<dbReference type="InterPro" id="IPR000626">
    <property type="entry name" value="Ubiquitin-like_dom"/>
</dbReference>
<dbReference type="GO" id="GO:0034341">
    <property type="term" value="P:response to type II interferon"/>
    <property type="evidence" value="ECO:0007669"/>
    <property type="project" value="TreeGrafter"/>
</dbReference>
<organism evidence="2 3">
    <name type="scientific">Muntiacus reevesi</name>
    <name type="common">Reeves' muntjac</name>
    <name type="synonym">Cervus reevesi</name>
    <dbReference type="NCBI Taxonomy" id="9886"/>
    <lineage>
        <taxon>Eukaryota</taxon>
        <taxon>Metazoa</taxon>
        <taxon>Chordata</taxon>
        <taxon>Craniata</taxon>
        <taxon>Vertebrata</taxon>
        <taxon>Euteleostomi</taxon>
        <taxon>Mammalia</taxon>
        <taxon>Eutheria</taxon>
        <taxon>Laurasiatheria</taxon>
        <taxon>Artiodactyla</taxon>
        <taxon>Ruminantia</taxon>
        <taxon>Pecora</taxon>
        <taxon>Cervidae</taxon>
        <taxon>Muntiacinae</taxon>
        <taxon>Muntiacus</taxon>
    </lineage>
</organism>
<keyword evidence="3" id="KW-1185">Reference proteome</keyword>
<comment type="caution">
    <text evidence="2">The sequence shown here is derived from an EMBL/GenBank/DDBJ whole genome shotgun (WGS) entry which is preliminary data.</text>
</comment>
<dbReference type="InterPro" id="IPR029071">
    <property type="entry name" value="Ubiquitin-like_domsf"/>
</dbReference>
<dbReference type="GO" id="GO:0034612">
    <property type="term" value="P:response to tumor necrosis factor"/>
    <property type="evidence" value="ECO:0007669"/>
    <property type="project" value="InterPro"/>
</dbReference>
<dbReference type="Proteomes" id="UP000326062">
    <property type="component" value="Unassembled WGS sequence"/>
</dbReference>
<dbReference type="AlphaFoldDB" id="A0A5N3UQF9"/>
<dbReference type="SUPFAM" id="SSF54236">
    <property type="entry name" value="Ubiquitin-like"/>
    <property type="match status" value="1"/>
</dbReference>
<sequence length="155" mass="17562">MEDNPVSITLGCQVLEILFGSCLECQVNVPCEPVGCTTFKVNLRQRAKDITENVRSKPKVPKKDQVLQLSSKTLKSQRTLSSYGTDKETTIHLTLKVVKPSDEELPLVLMEPGDEGQRHNLQVRRALSVARVRQLFQTRRAVTPKKLWLVENGFY</sequence>
<dbReference type="GO" id="GO:0043123">
    <property type="term" value="P:positive regulation of canonical NF-kappaB signal transduction"/>
    <property type="evidence" value="ECO:0007669"/>
    <property type="project" value="TreeGrafter"/>
</dbReference>
<dbReference type="PROSITE" id="PS50053">
    <property type="entry name" value="UBIQUITIN_2"/>
    <property type="match status" value="1"/>
</dbReference>
<feature type="domain" description="Ubiquitin-like" evidence="1">
    <location>
        <begin position="38"/>
        <end position="100"/>
    </location>
</feature>
<dbReference type="Pfam" id="PF00240">
    <property type="entry name" value="ubiquitin"/>
    <property type="match status" value="1"/>
</dbReference>
<dbReference type="PANTHER" id="PTHR47731:SF1">
    <property type="entry name" value="UBIQUITIN D"/>
    <property type="match status" value="1"/>
</dbReference>
<dbReference type="GO" id="GO:0070628">
    <property type="term" value="F:proteasome binding"/>
    <property type="evidence" value="ECO:0007669"/>
    <property type="project" value="InterPro"/>
</dbReference>
<dbReference type="PANTHER" id="PTHR47731">
    <property type="entry name" value="UBIQUITIN D"/>
    <property type="match status" value="1"/>
</dbReference>
<protein>
    <recommendedName>
        <fullName evidence="1">Ubiquitin-like domain-containing protein</fullName>
    </recommendedName>
</protein>
<proteinExistence type="predicted"/>
<reference evidence="2 3" key="1">
    <citation type="submission" date="2019-06" db="EMBL/GenBank/DDBJ databases">
        <title>Discovery of a novel chromosome fission-fusion reversal in muntjac.</title>
        <authorList>
            <person name="Mudd A.B."/>
            <person name="Bredeson J.V."/>
            <person name="Baum R."/>
            <person name="Hockemeyer D."/>
            <person name="Rokhsar D.S."/>
        </authorList>
    </citation>
    <scope>NUCLEOTIDE SEQUENCE [LARGE SCALE GENOMIC DNA]</scope>
    <source>
        <strain evidence="2">UCam_UCB_Mr</strain>
        <tissue evidence="2">Fibroblast cell line</tissue>
    </source>
</reference>
<dbReference type="GO" id="GO:0016567">
    <property type="term" value="P:protein ubiquitination"/>
    <property type="evidence" value="ECO:0007669"/>
    <property type="project" value="TreeGrafter"/>
</dbReference>
<dbReference type="Gene3D" id="3.10.20.90">
    <property type="entry name" value="Phosphatidylinositol 3-kinase Catalytic Subunit, Chain A, domain 1"/>
    <property type="match status" value="1"/>
</dbReference>
<dbReference type="GO" id="GO:0043065">
    <property type="term" value="P:positive regulation of apoptotic process"/>
    <property type="evidence" value="ECO:0007669"/>
    <property type="project" value="TreeGrafter"/>
</dbReference>
<dbReference type="InterPro" id="IPR042969">
    <property type="entry name" value="Ubiquitin_D"/>
</dbReference>